<protein>
    <submittedName>
        <fullName evidence="1">Uncharacterized protein</fullName>
    </submittedName>
</protein>
<comment type="caution">
    <text evidence="1">The sequence shown here is derived from an EMBL/GenBank/DDBJ whole genome shotgun (WGS) entry which is preliminary data.</text>
</comment>
<evidence type="ECO:0000313" key="1">
    <source>
        <dbReference type="EMBL" id="MPC86144.1"/>
    </source>
</evidence>
<dbReference type="Proteomes" id="UP000324222">
    <property type="component" value="Unassembled WGS sequence"/>
</dbReference>
<dbReference type="EMBL" id="VSRR010070599">
    <property type="protein sequence ID" value="MPC86144.1"/>
    <property type="molecule type" value="Genomic_DNA"/>
</dbReference>
<evidence type="ECO:0000313" key="2">
    <source>
        <dbReference type="Proteomes" id="UP000324222"/>
    </source>
</evidence>
<name>A0A5B7J0Z8_PORTR</name>
<proteinExistence type="predicted"/>
<reference evidence="1 2" key="1">
    <citation type="submission" date="2019-05" db="EMBL/GenBank/DDBJ databases">
        <title>Another draft genome of Portunus trituberculatus and its Hox gene families provides insights of decapod evolution.</title>
        <authorList>
            <person name="Jeong J.-H."/>
            <person name="Song I."/>
            <person name="Kim S."/>
            <person name="Choi T."/>
            <person name="Kim D."/>
            <person name="Ryu S."/>
            <person name="Kim W."/>
        </authorList>
    </citation>
    <scope>NUCLEOTIDE SEQUENCE [LARGE SCALE GENOMIC DNA]</scope>
    <source>
        <tissue evidence="1">Muscle</tissue>
    </source>
</reference>
<dbReference type="AlphaFoldDB" id="A0A5B7J0Z8"/>
<keyword evidence="2" id="KW-1185">Reference proteome</keyword>
<sequence>MFFSYFKSILGHTSHTSITSPHITHFTHLLLFTHPAAPELVKSKAVGELCGGHSVGEVLLVGEHQEDGISKLILMQLKT</sequence>
<organism evidence="1 2">
    <name type="scientific">Portunus trituberculatus</name>
    <name type="common">Swimming crab</name>
    <name type="synonym">Neptunus trituberculatus</name>
    <dbReference type="NCBI Taxonomy" id="210409"/>
    <lineage>
        <taxon>Eukaryota</taxon>
        <taxon>Metazoa</taxon>
        <taxon>Ecdysozoa</taxon>
        <taxon>Arthropoda</taxon>
        <taxon>Crustacea</taxon>
        <taxon>Multicrustacea</taxon>
        <taxon>Malacostraca</taxon>
        <taxon>Eumalacostraca</taxon>
        <taxon>Eucarida</taxon>
        <taxon>Decapoda</taxon>
        <taxon>Pleocyemata</taxon>
        <taxon>Brachyura</taxon>
        <taxon>Eubrachyura</taxon>
        <taxon>Portunoidea</taxon>
        <taxon>Portunidae</taxon>
        <taxon>Portuninae</taxon>
        <taxon>Portunus</taxon>
    </lineage>
</organism>
<gene>
    <name evidence="1" type="ORF">E2C01_080961</name>
</gene>
<accession>A0A5B7J0Z8</accession>